<sequence length="117" mass="12618">MSQTITALIIKFIMTLVIAGIVFSLMNGNNFGWILIVSIAGTILNYLMGDLFVLPNLGNIVASLGDGLMAALTAYIIDLTTLNFATSLSSLAIFGILIAIGEYFFHQYLIQNEKVAP</sequence>
<proteinExistence type="predicted"/>
<feature type="transmembrane region" description="Helical" evidence="1">
    <location>
        <begin position="31"/>
        <end position="48"/>
    </location>
</feature>
<dbReference type="Proteomes" id="UP000190625">
    <property type="component" value="Unassembled WGS sequence"/>
</dbReference>
<evidence type="ECO:0000313" key="2">
    <source>
        <dbReference type="EMBL" id="SJZ82779.1"/>
    </source>
</evidence>
<reference evidence="3" key="1">
    <citation type="submission" date="2017-02" db="EMBL/GenBank/DDBJ databases">
        <authorList>
            <person name="Varghese N."/>
            <person name="Submissions S."/>
        </authorList>
    </citation>
    <scope>NUCLEOTIDE SEQUENCE [LARGE SCALE GENOMIC DNA]</scope>
    <source>
        <strain evidence="3">ATCC BAA-73</strain>
    </source>
</reference>
<dbReference type="EMBL" id="FUWM01000016">
    <property type="protein sequence ID" value="SJZ82779.1"/>
    <property type="molecule type" value="Genomic_DNA"/>
</dbReference>
<keyword evidence="3" id="KW-1185">Reference proteome</keyword>
<protein>
    <recommendedName>
        <fullName evidence="4">4 TMS phage holin, superfamily IV</fullName>
    </recommendedName>
</protein>
<gene>
    <name evidence="2" type="ORF">SAMN02745118_01925</name>
</gene>
<accession>A0A1T4NU33</accession>
<evidence type="ECO:0000256" key="1">
    <source>
        <dbReference type="SAM" id="Phobius"/>
    </source>
</evidence>
<feature type="transmembrane region" description="Helical" evidence="1">
    <location>
        <begin position="60"/>
        <end position="77"/>
    </location>
</feature>
<feature type="transmembrane region" description="Helical" evidence="1">
    <location>
        <begin position="7"/>
        <end position="25"/>
    </location>
</feature>
<evidence type="ECO:0000313" key="3">
    <source>
        <dbReference type="Proteomes" id="UP000190625"/>
    </source>
</evidence>
<name>A0A1T4NU33_9FIRM</name>
<keyword evidence="1" id="KW-1133">Transmembrane helix</keyword>
<dbReference type="InterPro" id="IPR019649">
    <property type="entry name" value="DUF2512"/>
</dbReference>
<dbReference type="OrthoDB" id="2111682at2"/>
<dbReference type="AlphaFoldDB" id="A0A1T4NU33"/>
<organism evidence="2 3">
    <name type="scientific">Selenihalanaerobacter shriftii</name>
    <dbReference type="NCBI Taxonomy" id="142842"/>
    <lineage>
        <taxon>Bacteria</taxon>
        <taxon>Bacillati</taxon>
        <taxon>Bacillota</taxon>
        <taxon>Clostridia</taxon>
        <taxon>Halanaerobiales</taxon>
        <taxon>Halobacteroidaceae</taxon>
        <taxon>Selenihalanaerobacter</taxon>
    </lineage>
</organism>
<evidence type="ECO:0008006" key="4">
    <source>
        <dbReference type="Google" id="ProtNLM"/>
    </source>
</evidence>
<keyword evidence="1" id="KW-0472">Membrane</keyword>
<dbReference type="Pfam" id="PF10710">
    <property type="entry name" value="DUF2512"/>
    <property type="match status" value="1"/>
</dbReference>
<keyword evidence="1" id="KW-0812">Transmembrane</keyword>
<feature type="transmembrane region" description="Helical" evidence="1">
    <location>
        <begin position="83"/>
        <end position="105"/>
    </location>
</feature>
<dbReference type="RefSeq" id="WP_078810370.1">
    <property type="nucleotide sequence ID" value="NZ_FUWM01000016.1"/>
</dbReference>